<dbReference type="AlphaFoldDB" id="A0A1F8GSC2"/>
<keyword evidence="1" id="KW-0812">Transmembrane</keyword>
<name>A0A1F8GSC2_9BACT</name>
<evidence type="ECO:0000256" key="1">
    <source>
        <dbReference type="SAM" id="Phobius"/>
    </source>
</evidence>
<keyword evidence="1" id="KW-0472">Membrane</keyword>
<comment type="caution">
    <text evidence="2">The sequence shown here is derived from an EMBL/GenBank/DDBJ whole genome shotgun (WGS) entry which is preliminary data.</text>
</comment>
<organism evidence="2 3">
    <name type="scientific">Candidatus Yanofskybacteria bacterium RIFCSPLOWO2_01_FULL_49_25</name>
    <dbReference type="NCBI Taxonomy" id="1802701"/>
    <lineage>
        <taxon>Bacteria</taxon>
        <taxon>Candidatus Yanofskyibacteriota</taxon>
    </lineage>
</organism>
<evidence type="ECO:0000313" key="2">
    <source>
        <dbReference type="EMBL" id="OGN27546.1"/>
    </source>
</evidence>
<proteinExistence type="predicted"/>
<dbReference type="InterPro" id="IPR043993">
    <property type="entry name" value="T4SS_pilin"/>
</dbReference>
<feature type="transmembrane region" description="Helical" evidence="1">
    <location>
        <begin position="57"/>
        <end position="82"/>
    </location>
</feature>
<reference evidence="2 3" key="1">
    <citation type="journal article" date="2016" name="Nat. Commun.">
        <title>Thousands of microbial genomes shed light on interconnected biogeochemical processes in an aquifer system.</title>
        <authorList>
            <person name="Anantharaman K."/>
            <person name="Brown C.T."/>
            <person name="Hug L.A."/>
            <person name="Sharon I."/>
            <person name="Castelle C.J."/>
            <person name="Probst A.J."/>
            <person name="Thomas B.C."/>
            <person name="Singh A."/>
            <person name="Wilkins M.J."/>
            <person name="Karaoz U."/>
            <person name="Brodie E.L."/>
            <person name="Williams K.H."/>
            <person name="Hubbard S.S."/>
            <person name="Banfield J.F."/>
        </authorList>
    </citation>
    <scope>NUCLEOTIDE SEQUENCE [LARGE SCALE GENOMIC DNA]</scope>
</reference>
<accession>A0A1F8GSC2</accession>
<feature type="transmembrane region" description="Helical" evidence="1">
    <location>
        <begin position="94"/>
        <end position="118"/>
    </location>
</feature>
<dbReference type="Pfam" id="PF18895">
    <property type="entry name" value="T4SS_pilin"/>
    <property type="match status" value="1"/>
</dbReference>
<protein>
    <submittedName>
        <fullName evidence="2">Uncharacterized protein</fullName>
    </submittedName>
</protein>
<dbReference type="Proteomes" id="UP000179047">
    <property type="component" value="Unassembled WGS sequence"/>
</dbReference>
<gene>
    <name evidence="2" type="ORF">A3A33_04990</name>
</gene>
<dbReference type="STRING" id="1802701.A3A33_04990"/>
<evidence type="ECO:0000313" key="3">
    <source>
        <dbReference type="Proteomes" id="UP000179047"/>
    </source>
</evidence>
<sequence length="126" mass="13215">MKNLLGKIVGGMTMLYTLAMARVVYAAPPELTPTNIPEGGGLDLPGVERLISNIGRYLIEIGVALAVIFIVWGGISYMLAGGNEEKSKAARGRIWNGIIGAAIVIGVGVIIMTLLRVIPQIGTGNL</sequence>
<keyword evidence="1" id="KW-1133">Transmembrane helix</keyword>
<dbReference type="EMBL" id="MGKP01000029">
    <property type="protein sequence ID" value="OGN27546.1"/>
    <property type="molecule type" value="Genomic_DNA"/>
</dbReference>